<gene>
    <name evidence="2" type="ORF">ANN_27566</name>
</gene>
<reference evidence="2 3" key="1">
    <citation type="journal article" date="2022" name="Allergy">
        <title>Genome assembly and annotation of Periplaneta americana reveal a comprehensive cockroach allergen profile.</title>
        <authorList>
            <person name="Wang L."/>
            <person name="Xiong Q."/>
            <person name="Saelim N."/>
            <person name="Wang L."/>
            <person name="Nong W."/>
            <person name="Wan A.T."/>
            <person name="Shi M."/>
            <person name="Liu X."/>
            <person name="Cao Q."/>
            <person name="Hui J.H.L."/>
            <person name="Sookrung N."/>
            <person name="Leung T.F."/>
            <person name="Tungtrongchitr A."/>
            <person name="Tsui S.K.W."/>
        </authorList>
    </citation>
    <scope>NUCLEOTIDE SEQUENCE [LARGE SCALE GENOMIC DNA]</scope>
    <source>
        <strain evidence="2">PWHHKU_190912</strain>
    </source>
</reference>
<keyword evidence="3" id="KW-1185">Reference proteome</keyword>
<keyword evidence="1" id="KW-0175">Coiled coil</keyword>
<feature type="coiled-coil region" evidence="1">
    <location>
        <begin position="74"/>
        <end position="138"/>
    </location>
</feature>
<name>A0ABQ8RWL5_PERAM</name>
<dbReference type="EMBL" id="JAJSOF020000041">
    <property type="protein sequence ID" value="KAJ4425940.1"/>
    <property type="molecule type" value="Genomic_DNA"/>
</dbReference>
<dbReference type="Proteomes" id="UP001148838">
    <property type="component" value="Unassembled WGS sequence"/>
</dbReference>
<organism evidence="2 3">
    <name type="scientific">Periplaneta americana</name>
    <name type="common">American cockroach</name>
    <name type="synonym">Blatta americana</name>
    <dbReference type="NCBI Taxonomy" id="6978"/>
    <lineage>
        <taxon>Eukaryota</taxon>
        <taxon>Metazoa</taxon>
        <taxon>Ecdysozoa</taxon>
        <taxon>Arthropoda</taxon>
        <taxon>Hexapoda</taxon>
        <taxon>Insecta</taxon>
        <taxon>Pterygota</taxon>
        <taxon>Neoptera</taxon>
        <taxon>Polyneoptera</taxon>
        <taxon>Dictyoptera</taxon>
        <taxon>Blattodea</taxon>
        <taxon>Blattoidea</taxon>
        <taxon>Blattidae</taxon>
        <taxon>Blattinae</taxon>
        <taxon>Periplaneta</taxon>
    </lineage>
</organism>
<proteinExistence type="predicted"/>
<protein>
    <submittedName>
        <fullName evidence="2">Uncharacterized protein</fullName>
    </submittedName>
</protein>
<sequence>MYRHRPNVKYKKGFVKDKVYSTPVENLNHLRRKIYQAIANITPQMLQNTWMEVEYNLNMEIFLLVTIPDSPQSCVELNLECDMVEEQHEVMQDRVAVKRKLTVTREEDELNEIEALKKRKLELEIRRLELEVWEKENALHVKHSYLTNDIEEIGDGQ</sequence>
<evidence type="ECO:0000313" key="3">
    <source>
        <dbReference type="Proteomes" id="UP001148838"/>
    </source>
</evidence>
<evidence type="ECO:0000256" key="1">
    <source>
        <dbReference type="SAM" id="Coils"/>
    </source>
</evidence>
<comment type="caution">
    <text evidence="2">The sequence shown here is derived from an EMBL/GenBank/DDBJ whole genome shotgun (WGS) entry which is preliminary data.</text>
</comment>
<accession>A0ABQ8RWL5</accession>
<evidence type="ECO:0000313" key="2">
    <source>
        <dbReference type="EMBL" id="KAJ4425940.1"/>
    </source>
</evidence>